<dbReference type="Pfam" id="PF02373">
    <property type="entry name" value="JmjC"/>
    <property type="match status" value="1"/>
</dbReference>
<dbReference type="SMART" id="SM00220">
    <property type="entry name" value="S_TKc"/>
    <property type="match status" value="1"/>
</dbReference>
<dbReference type="Gene3D" id="1.10.510.10">
    <property type="entry name" value="Transferase(Phosphotransferase) domain 1"/>
    <property type="match status" value="2"/>
</dbReference>
<evidence type="ECO:0000256" key="1">
    <source>
        <dbReference type="ARBA" id="ARBA00006234"/>
    </source>
</evidence>
<reference evidence="16" key="1">
    <citation type="submission" date="2023-12" db="EMBL/GenBank/DDBJ databases">
        <title>Genome assembly of Anisodus tanguticus.</title>
        <authorList>
            <person name="Wang Y.-J."/>
        </authorList>
    </citation>
    <scope>NUCLEOTIDE SEQUENCE</scope>
    <source>
        <strain evidence="16">KB-2021</strain>
        <tissue evidence="16">Leaf</tissue>
    </source>
</reference>
<dbReference type="InterPro" id="IPR001772">
    <property type="entry name" value="KA1_dom"/>
</dbReference>
<dbReference type="FunFam" id="1.20.1280.270:FF:000001">
    <property type="entry name" value="Bifunctional arginine demethylase and lysyl-hydroxylase JMJD6"/>
    <property type="match status" value="1"/>
</dbReference>
<feature type="compositionally biased region" description="Low complexity" evidence="12">
    <location>
        <begin position="741"/>
        <end position="764"/>
    </location>
</feature>
<dbReference type="Gene3D" id="1.20.1280.270">
    <property type="match status" value="1"/>
</dbReference>
<gene>
    <name evidence="16" type="ORF">RND71_044012</name>
</gene>
<dbReference type="FunFam" id="1.10.510.10:FF:000571">
    <property type="entry name" value="Maternal embryonic leucine zipper kinase"/>
    <property type="match status" value="1"/>
</dbReference>
<evidence type="ECO:0000256" key="12">
    <source>
        <dbReference type="SAM" id="MobiDB-lite"/>
    </source>
</evidence>
<evidence type="ECO:0000256" key="9">
    <source>
        <dbReference type="ARBA" id="ARBA00048679"/>
    </source>
</evidence>
<dbReference type="SUPFAM" id="SSF56112">
    <property type="entry name" value="Protein kinase-like (PK-like)"/>
    <property type="match status" value="1"/>
</dbReference>
<evidence type="ECO:0000256" key="11">
    <source>
        <dbReference type="PROSITE-ProRule" id="PRU10141"/>
    </source>
</evidence>
<dbReference type="InterPro" id="IPR000719">
    <property type="entry name" value="Prot_kinase_dom"/>
</dbReference>
<dbReference type="SUPFAM" id="SSF51197">
    <property type="entry name" value="Clavaminate synthase-like"/>
    <property type="match status" value="1"/>
</dbReference>
<dbReference type="SMART" id="SM00558">
    <property type="entry name" value="JmjC"/>
    <property type="match status" value="1"/>
</dbReference>
<dbReference type="FunFam" id="3.30.200.20:FF:000003">
    <property type="entry name" value="Non-specific serine/threonine protein kinase"/>
    <property type="match status" value="1"/>
</dbReference>
<keyword evidence="3" id="KW-0723">Serine/threonine-protein kinase</keyword>
<sequence length="801" mass="91365">MSVQSTQNLPIQPPLKPYYFVNRDNYVKEDSDIDVGYYIHKQKLGEGGFSKVKLGTHLLTGEKVAIKCMEKEKLGEDLFRVHTEINALKILQHENIAKLLQVIETDTKIYLILEYCSGGELFDYIVSKSRLSEAESQKIMSSLIEVLAYMHSNGFAHRDLKPENILFDSKHRIKLIDFGLAGQAKLYKKIQSGVYHMPSWLSKEARSVISSMLQVNPKNRITVQQLLKHPWINAYRSSEFVEVQKGHIDEESPFKYRTDRVNFANKFNAIDYTKDKKVNKDLIEKNNDRLKNITKNSPIKTDVLSNRPKRKLTSLEEDELNDKKINDEAKNNDTKSPTKANLPIKLIPGKENNVESPSRIPVAVKSPIMSPLKDLNQQVLLNSIQVKKPRLFSPESKIPIKKEDFLTPIKEKQLPLQTPKKSLLKRILATATPGHSSLNVPRSLTTTDSAKNLTMTKYTDPQQCIDKLMDGLRIKGVDCKQKGFTIRCAMNNKFSNVLTFNLEVCQFHGMIAIQRKRLRGDAWNYKKICEEILRISNESELNQHPRKKRILEDYDIPIYFRDDLFKYAGEAKRPPYRWFVMGSPRSGTGIHIDPLGTSAWNALVQGYKLWCLFPTTTPKELIKVAYNEGGKQTDEAITWFKVIYPKTQEPDWPQMFKPIIIVQKPGETVFVPGGWWHVVLNLTETIAITQNFASLTNFPVVWHKTVRGRPKLSQKWYKELKQHKPELALVADKVDLSMESGLASDTSSDSSSSSSGSSCCSSSGSEEDIDSGQESLGDKKRKRSNSCDSQDIQRGLRQCRP</sequence>
<evidence type="ECO:0000256" key="2">
    <source>
        <dbReference type="ARBA" id="ARBA00012513"/>
    </source>
</evidence>
<feature type="region of interest" description="Disordered" evidence="12">
    <location>
        <begin position="299"/>
        <end position="343"/>
    </location>
</feature>
<dbReference type="GO" id="GO:0005524">
    <property type="term" value="F:ATP binding"/>
    <property type="evidence" value="ECO:0007669"/>
    <property type="project" value="UniProtKB-UniRule"/>
</dbReference>
<evidence type="ECO:0000256" key="7">
    <source>
        <dbReference type="ARBA" id="ARBA00022840"/>
    </source>
</evidence>
<comment type="catalytic activity">
    <reaction evidence="9">
        <text>L-seryl-[protein] + ATP = O-phospho-L-seryl-[protein] + ADP + H(+)</text>
        <dbReference type="Rhea" id="RHEA:17989"/>
        <dbReference type="Rhea" id="RHEA-COMP:9863"/>
        <dbReference type="Rhea" id="RHEA-COMP:11604"/>
        <dbReference type="ChEBI" id="CHEBI:15378"/>
        <dbReference type="ChEBI" id="CHEBI:29999"/>
        <dbReference type="ChEBI" id="CHEBI:30616"/>
        <dbReference type="ChEBI" id="CHEBI:83421"/>
        <dbReference type="ChEBI" id="CHEBI:456216"/>
        <dbReference type="EC" id="2.7.11.1"/>
    </reaction>
</comment>
<dbReference type="PANTHER" id="PTHR24346">
    <property type="entry name" value="MAP/MICROTUBULE AFFINITY-REGULATING KINASE"/>
    <property type="match status" value="1"/>
</dbReference>
<feature type="binding site" evidence="11">
    <location>
        <position position="67"/>
    </location>
    <ligand>
        <name>ATP</name>
        <dbReference type="ChEBI" id="CHEBI:30616"/>
    </ligand>
</feature>
<dbReference type="PROSITE" id="PS50032">
    <property type="entry name" value="KA1"/>
    <property type="match status" value="1"/>
</dbReference>
<dbReference type="PANTHER" id="PTHR24346:SF30">
    <property type="entry name" value="MATERNAL EMBRYONIC LEUCINE ZIPPER KINASE"/>
    <property type="match status" value="1"/>
</dbReference>
<dbReference type="InterPro" id="IPR011009">
    <property type="entry name" value="Kinase-like_dom_sf"/>
</dbReference>
<dbReference type="Gene3D" id="2.60.120.650">
    <property type="entry name" value="Cupin"/>
    <property type="match status" value="1"/>
</dbReference>
<proteinExistence type="inferred from homology"/>
<evidence type="ECO:0000313" key="17">
    <source>
        <dbReference type="Proteomes" id="UP001291623"/>
    </source>
</evidence>
<dbReference type="InterPro" id="IPR017441">
    <property type="entry name" value="Protein_kinase_ATP_BS"/>
</dbReference>
<feature type="domain" description="KA1" evidence="14">
    <location>
        <begin position="491"/>
        <end position="538"/>
    </location>
</feature>
<comment type="catalytic activity">
    <reaction evidence="8">
        <text>L-threonyl-[protein] + ATP = O-phospho-L-threonyl-[protein] + ADP + H(+)</text>
        <dbReference type="Rhea" id="RHEA:46608"/>
        <dbReference type="Rhea" id="RHEA-COMP:11060"/>
        <dbReference type="Rhea" id="RHEA-COMP:11605"/>
        <dbReference type="ChEBI" id="CHEBI:15378"/>
        <dbReference type="ChEBI" id="CHEBI:30013"/>
        <dbReference type="ChEBI" id="CHEBI:30616"/>
        <dbReference type="ChEBI" id="CHEBI:61977"/>
        <dbReference type="ChEBI" id="CHEBI:456216"/>
        <dbReference type="EC" id="2.7.11.1"/>
    </reaction>
</comment>
<evidence type="ECO:0000256" key="5">
    <source>
        <dbReference type="ARBA" id="ARBA00022741"/>
    </source>
</evidence>
<evidence type="ECO:0000256" key="4">
    <source>
        <dbReference type="ARBA" id="ARBA00022679"/>
    </source>
</evidence>
<evidence type="ECO:0000313" key="16">
    <source>
        <dbReference type="EMBL" id="KAK4337186.1"/>
    </source>
</evidence>
<organism evidence="16 17">
    <name type="scientific">Anisodus tanguticus</name>
    <dbReference type="NCBI Taxonomy" id="243964"/>
    <lineage>
        <taxon>Eukaryota</taxon>
        <taxon>Viridiplantae</taxon>
        <taxon>Streptophyta</taxon>
        <taxon>Embryophyta</taxon>
        <taxon>Tracheophyta</taxon>
        <taxon>Spermatophyta</taxon>
        <taxon>Magnoliopsida</taxon>
        <taxon>eudicotyledons</taxon>
        <taxon>Gunneridae</taxon>
        <taxon>Pentapetalae</taxon>
        <taxon>asterids</taxon>
        <taxon>lamiids</taxon>
        <taxon>Solanales</taxon>
        <taxon>Solanaceae</taxon>
        <taxon>Solanoideae</taxon>
        <taxon>Hyoscyameae</taxon>
        <taxon>Anisodus</taxon>
    </lineage>
</organism>
<keyword evidence="7 11" id="KW-0067">ATP-binding</keyword>
<dbReference type="AlphaFoldDB" id="A0AAE1QPV3"/>
<dbReference type="PROSITE" id="PS51184">
    <property type="entry name" value="JMJC"/>
    <property type="match status" value="1"/>
</dbReference>
<dbReference type="SUPFAM" id="SSF103243">
    <property type="entry name" value="KA1-like"/>
    <property type="match status" value="1"/>
</dbReference>
<evidence type="ECO:0000259" key="15">
    <source>
        <dbReference type="PROSITE" id="PS51184"/>
    </source>
</evidence>
<feature type="domain" description="JmjC" evidence="15">
    <location>
        <begin position="545"/>
        <end position="709"/>
    </location>
</feature>
<dbReference type="InterPro" id="IPR003347">
    <property type="entry name" value="JmjC_dom"/>
</dbReference>
<evidence type="ECO:0000259" key="14">
    <source>
        <dbReference type="PROSITE" id="PS50032"/>
    </source>
</evidence>
<feature type="region of interest" description="Disordered" evidence="12">
    <location>
        <begin position="741"/>
        <end position="801"/>
    </location>
</feature>
<keyword evidence="4" id="KW-0808">Transferase</keyword>
<feature type="domain" description="Protein kinase" evidence="13">
    <location>
        <begin position="38"/>
        <end position="325"/>
    </location>
</feature>
<dbReference type="PROSITE" id="PS50011">
    <property type="entry name" value="PROTEIN_KINASE_DOM"/>
    <property type="match status" value="1"/>
</dbReference>
<dbReference type="GO" id="GO:0004674">
    <property type="term" value="F:protein serine/threonine kinase activity"/>
    <property type="evidence" value="ECO:0007669"/>
    <property type="project" value="UniProtKB-KW"/>
</dbReference>
<keyword evidence="5 11" id="KW-0547">Nucleotide-binding</keyword>
<dbReference type="GO" id="GO:0005737">
    <property type="term" value="C:cytoplasm"/>
    <property type="evidence" value="ECO:0007669"/>
    <property type="project" value="TreeGrafter"/>
</dbReference>
<evidence type="ECO:0000256" key="10">
    <source>
        <dbReference type="ARBA" id="ARBA00058225"/>
    </source>
</evidence>
<dbReference type="Pfam" id="PF02149">
    <property type="entry name" value="KA1"/>
    <property type="match status" value="1"/>
</dbReference>
<dbReference type="InterPro" id="IPR008271">
    <property type="entry name" value="Ser/Thr_kinase_AS"/>
</dbReference>
<dbReference type="Proteomes" id="UP001291623">
    <property type="component" value="Unassembled WGS sequence"/>
</dbReference>
<dbReference type="PROSITE" id="PS00107">
    <property type="entry name" value="PROTEIN_KINASE_ATP"/>
    <property type="match status" value="1"/>
</dbReference>
<dbReference type="InterPro" id="IPR028375">
    <property type="entry name" value="KA1/Ssp2_C"/>
</dbReference>
<name>A0AAE1QPV3_9SOLA</name>
<keyword evidence="6" id="KW-0418">Kinase</keyword>
<dbReference type="EC" id="2.7.11.1" evidence="2"/>
<evidence type="ECO:0000256" key="3">
    <source>
        <dbReference type="ARBA" id="ARBA00022527"/>
    </source>
</evidence>
<protein>
    <recommendedName>
        <fullName evidence="2">non-specific serine/threonine protein kinase</fullName>
        <ecNumber evidence="2">2.7.11.1</ecNumber>
    </recommendedName>
</protein>
<dbReference type="PROSITE" id="PS00108">
    <property type="entry name" value="PROTEIN_KINASE_ST"/>
    <property type="match status" value="1"/>
</dbReference>
<dbReference type="GO" id="GO:0035556">
    <property type="term" value="P:intracellular signal transduction"/>
    <property type="evidence" value="ECO:0007669"/>
    <property type="project" value="TreeGrafter"/>
</dbReference>
<comment type="caution">
    <text evidence="16">The sequence shown here is derived from an EMBL/GenBank/DDBJ whole genome shotgun (WGS) entry which is preliminary data.</text>
</comment>
<keyword evidence="17" id="KW-1185">Reference proteome</keyword>
<comment type="similarity">
    <text evidence="1">Belongs to the protein kinase superfamily. CAMK Ser/Thr protein kinase family. SNF1 subfamily.</text>
</comment>
<dbReference type="EMBL" id="JAVYJV010000049">
    <property type="protein sequence ID" value="KAK4337186.1"/>
    <property type="molecule type" value="Genomic_DNA"/>
</dbReference>
<comment type="function">
    <text evidence="10">CIPK serine-threonine protein kinases interact with CBL proteins. Binding of a CBL protein to the regulatory NAF domain of CIPK protein lead to the activation of the kinase in a calcium-dependent manner.</text>
</comment>
<dbReference type="Pfam" id="PF00069">
    <property type="entry name" value="Pkinase"/>
    <property type="match status" value="1"/>
</dbReference>
<evidence type="ECO:0000256" key="6">
    <source>
        <dbReference type="ARBA" id="ARBA00022777"/>
    </source>
</evidence>
<evidence type="ECO:0000259" key="13">
    <source>
        <dbReference type="PROSITE" id="PS50011"/>
    </source>
</evidence>
<evidence type="ECO:0000256" key="8">
    <source>
        <dbReference type="ARBA" id="ARBA00047899"/>
    </source>
</evidence>
<feature type="compositionally biased region" description="Basic and acidic residues" evidence="12">
    <location>
        <begin position="321"/>
        <end position="333"/>
    </location>
</feature>
<accession>A0AAE1QPV3</accession>